<proteinExistence type="predicted"/>
<gene>
    <name evidence="3" type="ORF">M408DRAFT_326386</name>
</gene>
<dbReference type="EMBL" id="KN824279">
    <property type="protein sequence ID" value="KIM32603.1"/>
    <property type="molecule type" value="Genomic_DNA"/>
</dbReference>
<keyword evidence="4" id="KW-1185">Reference proteome</keyword>
<evidence type="ECO:0000313" key="4">
    <source>
        <dbReference type="Proteomes" id="UP000054097"/>
    </source>
</evidence>
<sequence>MEIEKTQPFIDEAVATINKYASKQDRDLLLAILKFAPTDNGRTSIAAHIVQSVGPNNISELNQLANSYWTNIIVPIRSAGGKTPAPSQNPSRGDPHGGEIPFNVESAKRNQGPLKQHTLARDGYRCLATGRIDSQIFEVKSTFVLQNFDQPDVTQAAHIIPFSLNDFDAQDMTEATRKIEIWTALQAFCGKDISALRGAGINSLDNVMTLSPLAHKYFGELQLAFSAVSGTTNKYNIVTFGKTAPKLGFPQSVTFTSSNGDPVPNPFYLAVHHAICSVYWASGRAKSS</sequence>
<dbReference type="HOGENOM" id="CLU_049186_1_0_1"/>
<dbReference type="AlphaFoldDB" id="A0A0C2X300"/>
<evidence type="ECO:0000256" key="1">
    <source>
        <dbReference type="SAM" id="MobiDB-lite"/>
    </source>
</evidence>
<name>A0A0C2X300_SERVB</name>
<feature type="region of interest" description="Disordered" evidence="1">
    <location>
        <begin position="80"/>
        <end position="103"/>
    </location>
</feature>
<dbReference type="Proteomes" id="UP000054097">
    <property type="component" value="Unassembled WGS sequence"/>
</dbReference>
<dbReference type="OrthoDB" id="3163863at2759"/>
<evidence type="ECO:0000259" key="2">
    <source>
        <dbReference type="Pfam" id="PF13391"/>
    </source>
</evidence>
<feature type="domain" description="HNH nuclease" evidence="2">
    <location>
        <begin position="147"/>
        <end position="225"/>
    </location>
</feature>
<evidence type="ECO:0000313" key="3">
    <source>
        <dbReference type="EMBL" id="KIM32603.1"/>
    </source>
</evidence>
<protein>
    <recommendedName>
        <fullName evidence="2">HNH nuclease domain-containing protein</fullName>
    </recommendedName>
</protein>
<dbReference type="Pfam" id="PF13391">
    <property type="entry name" value="HNH_2"/>
    <property type="match status" value="1"/>
</dbReference>
<reference evidence="3 4" key="1">
    <citation type="submission" date="2014-04" db="EMBL/GenBank/DDBJ databases">
        <authorList>
            <consortium name="DOE Joint Genome Institute"/>
            <person name="Kuo A."/>
            <person name="Zuccaro A."/>
            <person name="Kohler A."/>
            <person name="Nagy L.G."/>
            <person name="Floudas D."/>
            <person name="Copeland A."/>
            <person name="Barry K.W."/>
            <person name="Cichocki N."/>
            <person name="Veneault-Fourrey C."/>
            <person name="LaButti K."/>
            <person name="Lindquist E.A."/>
            <person name="Lipzen A."/>
            <person name="Lundell T."/>
            <person name="Morin E."/>
            <person name="Murat C."/>
            <person name="Sun H."/>
            <person name="Tunlid A."/>
            <person name="Henrissat B."/>
            <person name="Grigoriev I.V."/>
            <person name="Hibbett D.S."/>
            <person name="Martin F."/>
            <person name="Nordberg H.P."/>
            <person name="Cantor M.N."/>
            <person name="Hua S.X."/>
        </authorList>
    </citation>
    <scope>NUCLEOTIDE SEQUENCE [LARGE SCALE GENOMIC DNA]</scope>
    <source>
        <strain evidence="3 4">MAFF 305830</strain>
    </source>
</reference>
<dbReference type="STRING" id="933852.A0A0C2X300"/>
<reference evidence="4" key="2">
    <citation type="submission" date="2015-01" db="EMBL/GenBank/DDBJ databases">
        <title>Evolutionary Origins and Diversification of the Mycorrhizal Mutualists.</title>
        <authorList>
            <consortium name="DOE Joint Genome Institute"/>
            <consortium name="Mycorrhizal Genomics Consortium"/>
            <person name="Kohler A."/>
            <person name="Kuo A."/>
            <person name="Nagy L.G."/>
            <person name="Floudas D."/>
            <person name="Copeland A."/>
            <person name="Barry K.W."/>
            <person name="Cichocki N."/>
            <person name="Veneault-Fourrey C."/>
            <person name="LaButti K."/>
            <person name="Lindquist E.A."/>
            <person name="Lipzen A."/>
            <person name="Lundell T."/>
            <person name="Morin E."/>
            <person name="Murat C."/>
            <person name="Riley R."/>
            <person name="Ohm R."/>
            <person name="Sun H."/>
            <person name="Tunlid A."/>
            <person name="Henrissat B."/>
            <person name="Grigoriev I.V."/>
            <person name="Hibbett D.S."/>
            <person name="Martin F."/>
        </authorList>
    </citation>
    <scope>NUCLEOTIDE SEQUENCE [LARGE SCALE GENOMIC DNA]</scope>
    <source>
        <strain evidence="4">MAFF 305830</strain>
    </source>
</reference>
<dbReference type="InterPro" id="IPR003615">
    <property type="entry name" value="HNH_nuc"/>
</dbReference>
<accession>A0A0C2X300</accession>
<organism evidence="3 4">
    <name type="scientific">Serendipita vermifera MAFF 305830</name>
    <dbReference type="NCBI Taxonomy" id="933852"/>
    <lineage>
        <taxon>Eukaryota</taxon>
        <taxon>Fungi</taxon>
        <taxon>Dikarya</taxon>
        <taxon>Basidiomycota</taxon>
        <taxon>Agaricomycotina</taxon>
        <taxon>Agaricomycetes</taxon>
        <taxon>Sebacinales</taxon>
        <taxon>Serendipitaceae</taxon>
        <taxon>Serendipita</taxon>
    </lineage>
</organism>